<keyword evidence="1" id="KW-0732">Signal</keyword>
<dbReference type="EMBL" id="NMRN01000014">
    <property type="protein sequence ID" value="PAS93666.1"/>
    <property type="molecule type" value="Genomic_DNA"/>
</dbReference>
<feature type="chain" id="PRO_5013193610" evidence="1">
    <location>
        <begin position="20"/>
        <end position="201"/>
    </location>
</feature>
<sequence>MSRFMVFLFACLMLPAAQAATILVWGDSLSAAYGIPQETGWPKLLEAKLKAEGYRYAVANASISGETTAGGLARLPAALVQHKPDVVILELGANDGLRGLSLDAMRSNLDTMIHASQKAGAKVLLVGMRMPPNLGPRYTDKFHATFTGLAAERRTALLPFLMEGFAGQRDLFIDDGIHPTAKAQPLILANLWPKLQPLLRK</sequence>
<dbReference type="AlphaFoldDB" id="A0A272EUE1"/>
<keyword evidence="6" id="KW-1185">Reference proteome</keyword>
<gene>
    <name evidence="3" type="ORF">BGI27_06505</name>
    <name evidence="4" type="ORF">CGU29_06945</name>
</gene>
<dbReference type="Pfam" id="PF13472">
    <property type="entry name" value="Lipase_GDSL_2"/>
    <property type="match status" value="1"/>
</dbReference>
<dbReference type="Proteomes" id="UP000623509">
    <property type="component" value="Unassembled WGS sequence"/>
</dbReference>
<dbReference type="Proteomes" id="UP000216107">
    <property type="component" value="Unassembled WGS sequence"/>
</dbReference>
<comment type="caution">
    <text evidence="4">The sequence shown here is derived from an EMBL/GenBank/DDBJ whole genome shotgun (WGS) entry which is preliminary data.</text>
</comment>
<evidence type="ECO:0000313" key="5">
    <source>
        <dbReference type="Proteomes" id="UP000216107"/>
    </source>
</evidence>
<reference evidence="3 6" key="1">
    <citation type="submission" date="2016-08" db="EMBL/GenBank/DDBJ databases">
        <title>Candidatus Dactylopiibacterium carminicum genome sequence.</title>
        <authorList>
            <person name="Ramirez-Puebla S.T."/>
            <person name="Ormeno-Orrillo E."/>
            <person name="Vera-Ponce De Leon A."/>
            <person name="Luis L."/>
            <person name="Sanchez-Flores A."/>
            <person name="Monica R."/>
            <person name="Martinez-Romero E."/>
        </authorList>
    </citation>
    <scope>NUCLEOTIDE SEQUENCE [LARGE SCALE GENOMIC DNA]</scope>
    <source>
        <strain evidence="3">END1</strain>
    </source>
</reference>
<dbReference type="CDD" id="cd01822">
    <property type="entry name" value="Lysophospholipase_L1_like"/>
    <property type="match status" value="1"/>
</dbReference>
<dbReference type="PANTHER" id="PTHR30383:SF24">
    <property type="entry name" value="THIOESTERASE 1_PROTEASE 1_LYSOPHOSPHOLIPASE L1"/>
    <property type="match status" value="1"/>
</dbReference>
<evidence type="ECO:0000313" key="4">
    <source>
        <dbReference type="EMBL" id="PAS93666.1"/>
    </source>
</evidence>
<dbReference type="GO" id="GO:0004622">
    <property type="term" value="F:phosphatidylcholine lysophospholipase activity"/>
    <property type="evidence" value="ECO:0007669"/>
    <property type="project" value="TreeGrafter"/>
</dbReference>
<proteinExistence type="predicted"/>
<evidence type="ECO:0000313" key="3">
    <source>
        <dbReference type="EMBL" id="KAF7599730.1"/>
    </source>
</evidence>
<name>A0A272EUE1_9RHOO</name>
<accession>A0A272EUE1</accession>
<dbReference type="PANTHER" id="PTHR30383">
    <property type="entry name" value="THIOESTERASE 1/PROTEASE 1/LYSOPHOSPHOLIPASE L1"/>
    <property type="match status" value="1"/>
</dbReference>
<dbReference type="EMBL" id="MDUX01000015">
    <property type="protein sequence ID" value="KAF7599730.1"/>
    <property type="molecule type" value="Genomic_DNA"/>
</dbReference>
<feature type="signal peptide" evidence="1">
    <location>
        <begin position="1"/>
        <end position="19"/>
    </location>
</feature>
<dbReference type="InterPro" id="IPR013830">
    <property type="entry name" value="SGNH_hydro"/>
</dbReference>
<dbReference type="Gene3D" id="3.40.50.1110">
    <property type="entry name" value="SGNH hydrolase"/>
    <property type="match status" value="1"/>
</dbReference>
<dbReference type="InterPro" id="IPR051532">
    <property type="entry name" value="Ester_Hydrolysis_Enzymes"/>
</dbReference>
<evidence type="ECO:0000313" key="6">
    <source>
        <dbReference type="Proteomes" id="UP000623509"/>
    </source>
</evidence>
<dbReference type="SUPFAM" id="SSF52266">
    <property type="entry name" value="SGNH hydrolase"/>
    <property type="match status" value="1"/>
</dbReference>
<dbReference type="InterPro" id="IPR036514">
    <property type="entry name" value="SGNH_hydro_sf"/>
</dbReference>
<evidence type="ECO:0000256" key="1">
    <source>
        <dbReference type="SAM" id="SignalP"/>
    </source>
</evidence>
<organism evidence="4 5">
    <name type="scientific">Candidatus Dactylopiibacterium carminicum</name>
    <dbReference type="NCBI Taxonomy" id="857335"/>
    <lineage>
        <taxon>Bacteria</taxon>
        <taxon>Pseudomonadati</taxon>
        <taxon>Pseudomonadota</taxon>
        <taxon>Betaproteobacteria</taxon>
        <taxon>Rhodocyclales</taxon>
        <taxon>Rhodocyclaceae</taxon>
        <taxon>Candidatus Dactylopiibacterium</taxon>
    </lineage>
</organism>
<protein>
    <submittedName>
        <fullName evidence="4">Arylesterase</fullName>
    </submittedName>
</protein>
<feature type="domain" description="SGNH hydrolase-type esterase" evidence="2">
    <location>
        <begin position="26"/>
        <end position="183"/>
    </location>
</feature>
<dbReference type="RefSeq" id="WP_095524110.1">
    <property type="nucleotide sequence ID" value="NZ_MDUX01000015.1"/>
</dbReference>
<reference evidence="4 5" key="2">
    <citation type="submission" date="2017-07" db="EMBL/GenBank/DDBJ databases">
        <title>Candidatus Dactylopiibacterium carminicum, a nitrogen-fixing symbiont of the cochineal insect Dactylopius coccus and Dactylopius opuntiae (Hemiptera: Coccoidea: Dactylopiidae).</title>
        <authorList>
            <person name="Vera A."/>
        </authorList>
    </citation>
    <scope>NUCLEOTIDE SEQUENCE [LARGE SCALE GENOMIC DNA]</scope>
    <source>
        <strain evidence="4 5">NFDCM</strain>
    </source>
</reference>
<evidence type="ECO:0000259" key="2">
    <source>
        <dbReference type="Pfam" id="PF13472"/>
    </source>
</evidence>
<dbReference type="OrthoDB" id="9786188at2"/>